<accession>A0ACD4RE72</accession>
<organism evidence="1 2">
    <name type="scientific">Metabacillus hrfriensis</name>
    <dbReference type="NCBI Taxonomy" id="3048891"/>
    <lineage>
        <taxon>Bacteria</taxon>
        <taxon>Bacillati</taxon>
        <taxon>Bacillota</taxon>
        <taxon>Bacilli</taxon>
        <taxon>Bacillales</taxon>
        <taxon>Bacillaceae</taxon>
        <taxon>Metabacillus</taxon>
    </lineage>
</organism>
<keyword evidence="2" id="KW-1185">Reference proteome</keyword>
<evidence type="ECO:0000313" key="1">
    <source>
        <dbReference type="EMBL" id="WHZ58815.1"/>
    </source>
</evidence>
<evidence type="ECO:0000313" key="2">
    <source>
        <dbReference type="Proteomes" id="UP001226091"/>
    </source>
</evidence>
<name>A0ACD4RE72_9BACI</name>
<protein>
    <submittedName>
        <fullName evidence="1">DNA topoisomerase 3</fullName>
    </submittedName>
</protein>
<reference evidence="2" key="1">
    <citation type="journal article" date="2025" name="Aquaculture">
        <title>Assessment of the bioflocculant production and safety properties of Metabacillus hrfriensis sp. nov. based on phenotypic and whole-genome sequencing analysis.</title>
        <authorList>
            <person name="Zhang R."/>
            <person name="Zhao Z."/>
            <person name="Luo L."/>
            <person name="Wang S."/>
            <person name="Guo K."/>
            <person name="Xu W."/>
        </authorList>
    </citation>
    <scope>NUCLEOTIDE SEQUENCE [LARGE SCALE GENOMIC DNA]</scope>
    <source>
        <strain evidence="2">CT-WN-B3</strain>
    </source>
</reference>
<proteinExistence type="predicted"/>
<dbReference type="EMBL" id="CP126116">
    <property type="protein sequence ID" value="WHZ58815.1"/>
    <property type="molecule type" value="Genomic_DNA"/>
</dbReference>
<sequence>MGCVLILAEKPDQGRKLAAPFPFVKREGYLEIGSCSAFPNGAKVTWAIGHLVELKNPDEYKDEWKKWRLETLPIIPDQFLYKVSKGKVKQYKIVKDLLKEADEIIIGTDPAREGENIARLLIMMAGANQKPIKRLWTSSLTENAIIKGFNELYDGSKTIHLFHEAQARQISDWLVGLNASRLYTLHLQKKGIRDVFSVGRVQTPVLKLIYDRQKEIENFKPEPFFELQAAFKVENGEYTGKLKGRFKTSEELFAAVAPDITENQKTYDARVKSTEVAEKRVPSPKLHSLSTLQAKLNKQRKLSPSQVLKTAQSLYEKGYISYPRTDSQYITDEEFSYIKANISQYQQALSLSFNPVRLHPSKRYVDSKRVSDHYAIVPTEKKVSPSVFNSFSYEQKSVYEEVIKTVLGMFMDDYVFDETTIVTSIGKNEFISKGKTMKNRGWKSLYQKEPVEADEKKEDQMLPKVTNGEAAVASVKVKDGMTQPPKPYTQGQLITLMKTAGKHVEDKEMREALNSTEGLGTEATRSGIIDTLLMRKFIEVKKNEVFVTGKGEILCEAVEGTLLSKPEMTAKWEVYLKGIGSGEKSKDVFIDTAKKFCFTLLDQASVSMEKLEVTAQPAAADTREAICLCPACKTGSIMDRKTFYGCTDYKTGCKQTFPKKLLGKSISAAQIKQLCLKGKTNKLKGFKGKKPFDASLVLKEGKIEFSFS</sequence>
<gene>
    <name evidence="1" type="ORF">QLQ22_05615</name>
</gene>
<dbReference type="Proteomes" id="UP001226091">
    <property type="component" value="Chromosome"/>
</dbReference>